<comment type="subunit">
    <text evidence="2 5">Homopentamer.</text>
</comment>
<keyword evidence="8" id="KW-0966">Cell projection</keyword>
<keyword evidence="3 5" id="KW-0175">Coiled coil</keyword>
<dbReference type="InterPro" id="IPR010809">
    <property type="entry name" value="FliD_C"/>
</dbReference>
<name>D9QTN9_ACEAZ</name>
<sequence>MADLSLDGLASGMPTENTINQILNAEYGTKLQNLNQEKSNLETQKNAWRDVNSRIDKLEQKVTQLKLSSTFASNKTTSSDEEVVTATSTTDATEGTYDIEVVKKALAHRIAGTDQSAKIDSATSANSEDISEIAMQNGGEYTATQFSSGETIDGTTYDYGLKNSDGNIVAVSTNQQVYTSLDKATAEGDLGSLTSSNLGESYDFGSAIANNTVVRMDGTGANEKNNLATAIMMNDDTVTINGTDISVSATDTLEDFVIAVNDSDAGVNASTVSNRLILESNETGTDNEITLSDNGNSNGQHLLEDLGLIDGSDNIITSNDGYQAAQNAEVTVNGITGITSQDNTIDEAVSNVTFEISDAAQPSQETETATVTVSQDTEKATSKIQAFVDQYNSVQDFMNKKLDYNSETEESGALQGDGTLMRLQSRLRQLVMEQVDSGNEYNSLMSVGISSKKNGTLEFDSGKFETALKEKPEQVKNLFTSEEDDGSFDGVATKLDSYLDMVIQTNIGVIPGKIDSYERMMEDVEQSIASTNDRLEQERERLTQEFTSMEQSISEMNNQMSWMQSQLGSMGGTSNMLSSMM</sequence>
<evidence type="ECO:0000256" key="5">
    <source>
        <dbReference type="RuleBase" id="RU362066"/>
    </source>
</evidence>
<feature type="coiled-coil region" evidence="5">
    <location>
        <begin position="514"/>
        <end position="559"/>
    </location>
</feature>
<dbReference type="OrthoDB" id="9776025at2"/>
<evidence type="ECO:0000256" key="2">
    <source>
        <dbReference type="ARBA" id="ARBA00011255"/>
    </source>
</evidence>
<dbReference type="Pfam" id="PF07195">
    <property type="entry name" value="FliD_C"/>
    <property type="match status" value="1"/>
</dbReference>
<keyword evidence="8" id="KW-0282">Flagellum</keyword>
<keyword evidence="4 5" id="KW-0975">Bacterial flagellum</keyword>
<reference evidence="8 9" key="1">
    <citation type="journal article" date="2010" name="Stand. Genomic Sci.">
        <title>Complete genome sequence of Acetohalobium arabaticum type strain (Z-7288).</title>
        <authorList>
            <person name="Sikorski J."/>
            <person name="Lapidus A."/>
            <person name="Chertkov O."/>
            <person name="Lucas S."/>
            <person name="Copeland A."/>
            <person name="Glavina Del Rio T."/>
            <person name="Nolan M."/>
            <person name="Tice H."/>
            <person name="Cheng J.F."/>
            <person name="Han C."/>
            <person name="Brambilla E."/>
            <person name="Pitluck S."/>
            <person name="Liolios K."/>
            <person name="Ivanova N."/>
            <person name="Mavromatis K."/>
            <person name="Mikhailova N."/>
            <person name="Pati A."/>
            <person name="Bruce D."/>
            <person name="Detter C."/>
            <person name="Tapia R."/>
            <person name="Goodwin L."/>
            <person name="Chen A."/>
            <person name="Palaniappan K."/>
            <person name="Land M."/>
            <person name="Hauser L."/>
            <person name="Chang Y.J."/>
            <person name="Jeffries C.D."/>
            <person name="Rohde M."/>
            <person name="Goker M."/>
            <person name="Spring S."/>
            <person name="Woyke T."/>
            <person name="Bristow J."/>
            <person name="Eisen J.A."/>
            <person name="Markowitz V."/>
            <person name="Hugenholtz P."/>
            <person name="Kyrpides N.C."/>
            <person name="Klenk H.P."/>
        </authorList>
    </citation>
    <scope>NUCLEOTIDE SEQUENCE [LARGE SCALE GENOMIC DNA]</scope>
    <source>
        <strain evidence="9">ATCC 49924 / DSM 5501 / Z-7288</strain>
    </source>
</reference>
<dbReference type="GO" id="GO:0071973">
    <property type="term" value="P:bacterial-type flagellum-dependent cell motility"/>
    <property type="evidence" value="ECO:0007669"/>
    <property type="project" value="TreeGrafter"/>
</dbReference>
<dbReference type="RefSeq" id="WP_013277249.1">
    <property type="nucleotide sequence ID" value="NC_014378.1"/>
</dbReference>
<evidence type="ECO:0000256" key="1">
    <source>
        <dbReference type="ARBA" id="ARBA00009764"/>
    </source>
</evidence>
<feature type="domain" description="Flagellar hook-associated protein 2 N-terminal" evidence="6">
    <location>
        <begin position="11"/>
        <end position="108"/>
    </location>
</feature>
<dbReference type="GO" id="GO:0009421">
    <property type="term" value="C:bacterial-type flagellum filament cap"/>
    <property type="evidence" value="ECO:0007669"/>
    <property type="project" value="InterPro"/>
</dbReference>
<organism evidence="8 9">
    <name type="scientific">Acetohalobium arabaticum (strain ATCC 49924 / DSM 5501 / Z-7288)</name>
    <dbReference type="NCBI Taxonomy" id="574087"/>
    <lineage>
        <taxon>Bacteria</taxon>
        <taxon>Bacillati</taxon>
        <taxon>Bacillota</taxon>
        <taxon>Clostridia</taxon>
        <taxon>Halanaerobiales</taxon>
        <taxon>Halobacteroidaceae</taxon>
        <taxon>Acetohalobium</taxon>
    </lineage>
</organism>
<evidence type="ECO:0000313" key="8">
    <source>
        <dbReference type="EMBL" id="ADL11803.1"/>
    </source>
</evidence>
<dbReference type="PANTHER" id="PTHR30288:SF0">
    <property type="entry name" value="FLAGELLAR HOOK-ASSOCIATED PROTEIN 2"/>
    <property type="match status" value="1"/>
</dbReference>
<dbReference type="InterPro" id="IPR003481">
    <property type="entry name" value="FliD_N"/>
</dbReference>
<feature type="coiled-coil region" evidence="5">
    <location>
        <begin position="24"/>
        <end position="61"/>
    </location>
</feature>
<evidence type="ECO:0000256" key="3">
    <source>
        <dbReference type="ARBA" id="ARBA00023054"/>
    </source>
</evidence>
<dbReference type="EMBL" id="CP002105">
    <property type="protein sequence ID" value="ADL11803.1"/>
    <property type="molecule type" value="Genomic_DNA"/>
</dbReference>
<proteinExistence type="inferred from homology"/>
<dbReference type="STRING" id="574087.Acear_0253"/>
<dbReference type="KEGG" id="aar:Acear_0253"/>
<dbReference type="Pfam" id="PF02465">
    <property type="entry name" value="FliD_N"/>
    <property type="match status" value="1"/>
</dbReference>
<dbReference type="InterPro" id="IPR040026">
    <property type="entry name" value="FliD"/>
</dbReference>
<comment type="subcellular location">
    <subcellularLocation>
        <location evidence="5">Secreted</location>
    </subcellularLocation>
    <subcellularLocation>
        <location evidence="5">Bacterial flagellum</location>
    </subcellularLocation>
</comment>
<keyword evidence="8" id="KW-0969">Cilium</keyword>
<dbReference type="GO" id="GO:0005576">
    <property type="term" value="C:extracellular region"/>
    <property type="evidence" value="ECO:0007669"/>
    <property type="project" value="UniProtKB-SubCell"/>
</dbReference>
<dbReference type="GO" id="GO:0009424">
    <property type="term" value="C:bacterial-type flagellum hook"/>
    <property type="evidence" value="ECO:0007669"/>
    <property type="project" value="UniProtKB-UniRule"/>
</dbReference>
<dbReference type="HOGENOM" id="CLU_015182_4_0_9"/>
<evidence type="ECO:0000259" key="7">
    <source>
        <dbReference type="Pfam" id="PF07195"/>
    </source>
</evidence>
<keyword evidence="9" id="KW-1185">Reference proteome</keyword>
<protein>
    <recommendedName>
        <fullName evidence="5">Flagellar hook-associated protein 2</fullName>
        <shortName evidence="5">HAP2</shortName>
    </recommendedName>
    <alternativeName>
        <fullName evidence="5">Flagellar cap protein</fullName>
    </alternativeName>
</protein>
<gene>
    <name evidence="8" type="ordered locus">Acear_0253</name>
</gene>
<evidence type="ECO:0000313" key="9">
    <source>
        <dbReference type="Proteomes" id="UP000001661"/>
    </source>
</evidence>
<accession>D9QTN9</accession>
<comment type="similarity">
    <text evidence="1 5">Belongs to the FliD family.</text>
</comment>
<comment type="function">
    <text evidence="5">Required for morphogenesis and for the elongation of the flagellar filament by facilitating polymerization of the flagellin monomers at the tip of growing filament. Forms a capping structure, which prevents flagellin subunits (transported through the central channel of the flagellum) from leaking out without polymerization at the distal end.</text>
</comment>
<feature type="domain" description="Flagellar hook-associated protein 2 C-terminal" evidence="7">
    <location>
        <begin position="325"/>
        <end position="558"/>
    </location>
</feature>
<evidence type="ECO:0000259" key="6">
    <source>
        <dbReference type="Pfam" id="PF02465"/>
    </source>
</evidence>
<dbReference type="GO" id="GO:0007155">
    <property type="term" value="P:cell adhesion"/>
    <property type="evidence" value="ECO:0007669"/>
    <property type="project" value="InterPro"/>
</dbReference>
<evidence type="ECO:0000256" key="4">
    <source>
        <dbReference type="ARBA" id="ARBA00023143"/>
    </source>
</evidence>
<dbReference type="AlphaFoldDB" id="D9QTN9"/>
<dbReference type="PANTHER" id="PTHR30288">
    <property type="entry name" value="FLAGELLAR CAP/ASSEMBLY PROTEIN FLID"/>
    <property type="match status" value="1"/>
</dbReference>
<keyword evidence="5" id="KW-0964">Secreted</keyword>
<dbReference type="eggNOG" id="COG1345">
    <property type="taxonomic scope" value="Bacteria"/>
</dbReference>
<dbReference type="Proteomes" id="UP000001661">
    <property type="component" value="Chromosome"/>
</dbReference>